<feature type="transmembrane region" description="Helical" evidence="13">
    <location>
        <begin position="476"/>
        <end position="501"/>
    </location>
</feature>
<evidence type="ECO:0000313" key="17">
    <source>
        <dbReference type="EMBL" id="GGI55147.1"/>
    </source>
</evidence>
<comment type="subcellular location">
    <subcellularLocation>
        <location evidence="1">Cell inner membrane</location>
        <topology evidence="1">Multi-pass membrane protein</topology>
    </subcellularLocation>
    <subcellularLocation>
        <location evidence="13">Cell membrane</location>
        <topology evidence="13">Multi-pass membrane protein</topology>
    </subcellularLocation>
</comment>
<evidence type="ECO:0000313" key="18">
    <source>
        <dbReference type="Proteomes" id="UP000627205"/>
    </source>
</evidence>
<evidence type="ECO:0000256" key="4">
    <source>
        <dbReference type="ARBA" id="ARBA00022448"/>
    </source>
</evidence>
<dbReference type="InterPro" id="IPR028055">
    <property type="entry name" value="YidC/Oxa/ALB_C"/>
</dbReference>
<dbReference type="NCBIfam" id="NF002352">
    <property type="entry name" value="PRK01318.1-3"/>
    <property type="match status" value="1"/>
</dbReference>
<dbReference type="NCBIfam" id="TIGR03593">
    <property type="entry name" value="yidC_nterm"/>
    <property type="match status" value="1"/>
</dbReference>
<dbReference type="AlphaFoldDB" id="A0A8J3AYD3"/>
<dbReference type="RefSeq" id="WP_188421910.1">
    <property type="nucleotide sequence ID" value="NZ_BMDP01000003.1"/>
</dbReference>
<feature type="transmembrane region" description="Helical" evidence="13">
    <location>
        <begin position="6"/>
        <end position="23"/>
    </location>
</feature>
<dbReference type="InterPro" id="IPR001708">
    <property type="entry name" value="YidC/ALB3/OXA1/COX18"/>
</dbReference>
<organism evidence="17 18">
    <name type="scientific">Oxalicibacterium solurbis</name>
    <dbReference type="NCBI Taxonomy" id="69280"/>
    <lineage>
        <taxon>Bacteria</taxon>
        <taxon>Pseudomonadati</taxon>
        <taxon>Pseudomonadota</taxon>
        <taxon>Betaproteobacteria</taxon>
        <taxon>Burkholderiales</taxon>
        <taxon>Oxalobacteraceae</taxon>
        <taxon>Oxalicibacterium</taxon>
    </lineage>
</organism>
<dbReference type="HAMAP" id="MF_01810">
    <property type="entry name" value="YidC_type1"/>
    <property type="match status" value="1"/>
</dbReference>
<keyword evidence="18" id="KW-1185">Reference proteome</keyword>
<evidence type="ECO:0000259" key="15">
    <source>
        <dbReference type="Pfam" id="PF02096"/>
    </source>
</evidence>
<dbReference type="GO" id="GO:0051205">
    <property type="term" value="P:protein insertion into membrane"/>
    <property type="evidence" value="ECO:0007669"/>
    <property type="project" value="TreeGrafter"/>
</dbReference>
<keyword evidence="8 13" id="KW-1133">Transmembrane helix</keyword>
<evidence type="ECO:0000256" key="1">
    <source>
        <dbReference type="ARBA" id="ARBA00004429"/>
    </source>
</evidence>
<feature type="domain" description="Membrane insertase YidC/Oxa/ALB C-terminal" evidence="15">
    <location>
        <begin position="366"/>
        <end position="556"/>
    </location>
</feature>
<evidence type="ECO:0000256" key="8">
    <source>
        <dbReference type="ARBA" id="ARBA00022989"/>
    </source>
</evidence>
<evidence type="ECO:0000256" key="10">
    <source>
        <dbReference type="ARBA" id="ARBA00023186"/>
    </source>
</evidence>
<feature type="transmembrane region" description="Helical" evidence="13">
    <location>
        <begin position="522"/>
        <end position="542"/>
    </location>
</feature>
<keyword evidence="6 13" id="KW-0812">Transmembrane</keyword>
<comment type="caution">
    <text evidence="17">The sequence shown here is derived from an EMBL/GenBank/DDBJ whole genome shotgun (WGS) entry which is preliminary data.</text>
</comment>
<feature type="compositionally biased region" description="Polar residues" evidence="14">
    <location>
        <begin position="60"/>
        <end position="69"/>
    </location>
</feature>
<feature type="region of interest" description="Disordered" evidence="14">
    <location>
        <begin position="38"/>
        <end position="70"/>
    </location>
</feature>
<feature type="compositionally biased region" description="Low complexity" evidence="14">
    <location>
        <begin position="41"/>
        <end position="56"/>
    </location>
</feature>
<dbReference type="InterPro" id="IPR038221">
    <property type="entry name" value="YidC_periplasmic_sf"/>
</dbReference>
<keyword evidence="7 13" id="KW-0653">Protein transport</keyword>
<dbReference type="CDD" id="cd19961">
    <property type="entry name" value="EcYidC-like_peri"/>
    <property type="match status" value="1"/>
</dbReference>
<evidence type="ECO:0000256" key="6">
    <source>
        <dbReference type="ARBA" id="ARBA00022692"/>
    </source>
</evidence>
<dbReference type="GO" id="GO:0015031">
    <property type="term" value="P:protein transport"/>
    <property type="evidence" value="ECO:0007669"/>
    <property type="project" value="UniProtKB-KW"/>
</dbReference>
<evidence type="ECO:0000256" key="2">
    <source>
        <dbReference type="ARBA" id="ARBA00010527"/>
    </source>
</evidence>
<reference evidence="17" key="2">
    <citation type="submission" date="2020-09" db="EMBL/GenBank/DDBJ databases">
        <authorList>
            <person name="Sun Q."/>
            <person name="Sedlacek I."/>
        </authorList>
    </citation>
    <scope>NUCLEOTIDE SEQUENCE</scope>
    <source>
        <strain evidence="17">CCM 7664</strain>
    </source>
</reference>
<evidence type="ECO:0000256" key="13">
    <source>
        <dbReference type="HAMAP-Rule" id="MF_01810"/>
    </source>
</evidence>
<evidence type="ECO:0000256" key="12">
    <source>
        <dbReference type="ARBA" id="ARBA00033342"/>
    </source>
</evidence>
<keyword evidence="5 13" id="KW-1003">Cell membrane</keyword>
<protein>
    <recommendedName>
        <fullName evidence="3 13">Membrane protein insertase YidC</fullName>
    </recommendedName>
    <alternativeName>
        <fullName evidence="12 13">Foldase YidC</fullName>
    </alternativeName>
    <alternativeName>
        <fullName evidence="11 13">Membrane integrase YidC</fullName>
    </alternativeName>
    <alternativeName>
        <fullName evidence="13">Membrane protein YidC</fullName>
    </alternativeName>
</protein>
<accession>A0A8J3AYD3</accession>
<dbReference type="Proteomes" id="UP000627205">
    <property type="component" value="Unassembled WGS sequence"/>
</dbReference>
<dbReference type="GO" id="GO:0032977">
    <property type="term" value="F:membrane insertase activity"/>
    <property type="evidence" value="ECO:0007669"/>
    <property type="project" value="InterPro"/>
</dbReference>
<evidence type="ECO:0000256" key="11">
    <source>
        <dbReference type="ARBA" id="ARBA00033245"/>
    </source>
</evidence>
<dbReference type="PANTHER" id="PTHR12428">
    <property type="entry name" value="OXA1"/>
    <property type="match status" value="1"/>
</dbReference>
<comment type="similarity">
    <text evidence="2 13">Belongs to the OXA1/ALB3/YidC family. Type 1 subfamily.</text>
</comment>
<dbReference type="PRINTS" id="PR00701">
    <property type="entry name" value="60KDINNERMP"/>
</dbReference>
<proteinExistence type="inferred from homology"/>
<evidence type="ECO:0000256" key="14">
    <source>
        <dbReference type="SAM" id="MobiDB-lite"/>
    </source>
</evidence>
<dbReference type="NCBIfam" id="TIGR03592">
    <property type="entry name" value="yidC_oxa1_cterm"/>
    <property type="match status" value="1"/>
</dbReference>
<dbReference type="GO" id="GO:0005886">
    <property type="term" value="C:plasma membrane"/>
    <property type="evidence" value="ECO:0007669"/>
    <property type="project" value="UniProtKB-SubCell"/>
</dbReference>
<dbReference type="InterPro" id="IPR019998">
    <property type="entry name" value="Membr_insert_YidC"/>
</dbReference>
<keyword evidence="4 13" id="KW-0813">Transport</keyword>
<sequence length="564" mass="62664">MDTKRTILWVVFSFSLLMLWDSYNRYVGKPPIFGPDTTQKAAPAAGSKPEAAAADAHVPTATQTATSTGGVPAEVAAASKNERITITTDLIKAEIDTAGGEIRRLELLKHHESGHPDKNLVLFDSTPERTYLGQTGLTGGVYPNHKTMFTVQPGSRDLGNADQLQLVMTAEQGGVKLIKTFTFKRNDYRVDIKHDIVNNTGAPITPSLYLQLVRDGGKVDNESHFYSTFTGPAVYSDADKFQKIKFDSIEEGKVEHATKTKDGWIAMVQHYFVSAFVPPADVQQEIYTRKLATNLYAVGSILPVGTIAPGATASMDTTLYSGPQESTRLEEVAPGFELVKDYGWLTIIARPIFWLMTHIHQILGNWGWTIIVLTILIKLAFFPLSAAGYRSMARMKLVTPKMTDIRTRYKGDPQKMNAAMMELYKTEKINPLGGCFPIAIQIPVFISLYWVLLASVEMRNAPWLWISDLASPDVLFGAYNIFGFHLTIGILPILMAVSMFFQTKMNPTPPDPIQAKIMMFMPIAFSIMFFFFPAGLVLYWVVNNILSIAQQWAINRKINSGKKA</sequence>
<dbReference type="PRINTS" id="PR01900">
    <property type="entry name" value="YIDCPROTEIN"/>
</dbReference>
<comment type="subunit">
    <text evidence="13">Interacts with the Sec translocase complex via SecD. Specifically interacts with transmembrane segments of nascent integral membrane proteins during membrane integration.</text>
</comment>
<dbReference type="CDD" id="cd20070">
    <property type="entry name" value="5TM_YidC_Alb3"/>
    <property type="match status" value="1"/>
</dbReference>
<evidence type="ECO:0000256" key="3">
    <source>
        <dbReference type="ARBA" id="ARBA00015325"/>
    </source>
</evidence>
<dbReference type="PANTHER" id="PTHR12428:SF65">
    <property type="entry name" value="CYTOCHROME C OXIDASE ASSEMBLY PROTEIN COX18, MITOCHONDRIAL"/>
    <property type="match status" value="1"/>
</dbReference>
<dbReference type="NCBIfam" id="NF002353">
    <property type="entry name" value="PRK01318.1-4"/>
    <property type="match status" value="1"/>
</dbReference>
<dbReference type="Pfam" id="PF14849">
    <property type="entry name" value="YidC_periplas"/>
    <property type="match status" value="1"/>
</dbReference>
<dbReference type="EMBL" id="BMDP01000003">
    <property type="protein sequence ID" value="GGI55147.1"/>
    <property type="molecule type" value="Genomic_DNA"/>
</dbReference>
<evidence type="ECO:0000259" key="16">
    <source>
        <dbReference type="Pfam" id="PF14849"/>
    </source>
</evidence>
<dbReference type="InterPro" id="IPR028053">
    <property type="entry name" value="Membr_insert_YidC_N"/>
</dbReference>
<gene>
    <name evidence="13 17" type="primary">yidC</name>
    <name evidence="17" type="ORF">GCM10011430_23210</name>
</gene>
<evidence type="ECO:0000256" key="7">
    <source>
        <dbReference type="ARBA" id="ARBA00022927"/>
    </source>
</evidence>
<keyword evidence="10 13" id="KW-0143">Chaperone</keyword>
<keyword evidence="9 13" id="KW-0472">Membrane</keyword>
<dbReference type="Pfam" id="PF02096">
    <property type="entry name" value="60KD_IMP"/>
    <property type="match status" value="1"/>
</dbReference>
<reference evidence="17" key="1">
    <citation type="journal article" date="2014" name="Int. J. Syst. Evol. Microbiol.">
        <title>Complete genome sequence of Corynebacterium casei LMG S-19264T (=DSM 44701T), isolated from a smear-ripened cheese.</title>
        <authorList>
            <consortium name="US DOE Joint Genome Institute (JGI-PGF)"/>
            <person name="Walter F."/>
            <person name="Albersmeier A."/>
            <person name="Kalinowski J."/>
            <person name="Ruckert C."/>
        </authorList>
    </citation>
    <scope>NUCLEOTIDE SEQUENCE</scope>
    <source>
        <strain evidence="17">CCM 7664</strain>
    </source>
</reference>
<feature type="transmembrane region" description="Helical" evidence="13">
    <location>
        <begin position="366"/>
        <end position="387"/>
    </location>
</feature>
<comment type="function">
    <text evidence="13">Required for the insertion and/or proper folding and/or complex formation of integral membrane proteins into the membrane. Involved in integration of membrane proteins that insert both dependently and independently of the Sec translocase complex, as well as at least some lipoproteins. Aids folding of multispanning membrane proteins.</text>
</comment>
<evidence type="ECO:0000256" key="9">
    <source>
        <dbReference type="ARBA" id="ARBA00023136"/>
    </source>
</evidence>
<feature type="domain" description="Membrane insertase YidC N-terminal" evidence="16">
    <location>
        <begin position="83"/>
        <end position="355"/>
    </location>
</feature>
<dbReference type="Gene3D" id="2.70.98.90">
    <property type="match status" value="1"/>
</dbReference>
<dbReference type="InterPro" id="IPR047196">
    <property type="entry name" value="YidC_ALB_C"/>
</dbReference>
<name>A0A8J3AYD3_9BURK</name>
<feature type="transmembrane region" description="Helical" evidence="13">
    <location>
        <begin position="435"/>
        <end position="456"/>
    </location>
</feature>
<evidence type="ECO:0000256" key="5">
    <source>
        <dbReference type="ARBA" id="ARBA00022475"/>
    </source>
</evidence>